<feature type="domain" description="Retrotransposon Copia-like N-terminal" evidence="1">
    <location>
        <begin position="18"/>
        <end position="55"/>
    </location>
</feature>
<dbReference type="Proteomes" id="UP000325577">
    <property type="component" value="Linkage Group LG1"/>
</dbReference>
<dbReference type="PANTHER" id="PTHR37610:SF97">
    <property type="entry name" value="RETROTRANSPOSON GAG DOMAIN-CONTAINING PROTEIN"/>
    <property type="match status" value="1"/>
</dbReference>
<keyword evidence="3" id="KW-1185">Reference proteome</keyword>
<dbReference type="OrthoDB" id="1166488at2759"/>
<protein>
    <recommendedName>
        <fullName evidence="1">Retrotransposon Copia-like N-terminal domain-containing protein</fullName>
    </recommendedName>
</protein>
<sequence length="159" mass="18002">MATKEEKFDDLTHHLYIHPSDHPGLVLVSHPLSEDNHASWSQAILLALEAKNKLGSLMVLFLHRHLPPLRKPDNGSDGLWDELSEIQSPHHCTCGPCTCEARKENLAQLKSDLVITFLMRLNDSYVANRGHILLMEPLPNVSRAYALIMQEERHRSISS</sequence>
<accession>A0A5J5BZJ2</accession>
<evidence type="ECO:0000313" key="3">
    <source>
        <dbReference type="Proteomes" id="UP000325577"/>
    </source>
</evidence>
<dbReference type="PANTHER" id="PTHR37610">
    <property type="entry name" value="CCHC-TYPE DOMAIN-CONTAINING PROTEIN"/>
    <property type="match status" value="1"/>
</dbReference>
<reference evidence="2 3" key="1">
    <citation type="submission" date="2019-09" db="EMBL/GenBank/DDBJ databases">
        <title>A chromosome-level genome assembly of the Chinese tupelo Nyssa sinensis.</title>
        <authorList>
            <person name="Yang X."/>
            <person name="Kang M."/>
            <person name="Yang Y."/>
            <person name="Xiong H."/>
            <person name="Wang M."/>
            <person name="Zhang Z."/>
            <person name="Wang Z."/>
            <person name="Wu H."/>
            <person name="Ma T."/>
            <person name="Liu J."/>
            <person name="Xi Z."/>
        </authorList>
    </citation>
    <scope>NUCLEOTIDE SEQUENCE [LARGE SCALE GENOMIC DNA]</scope>
    <source>
        <strain evidence="2">J267</strain>
        <tissue evidence="2">Leaf</tissue>
    </source>
</reference>
<dbReference type="EMBL" id="CM018032">
    <property type="protein sequence ID" value="KAA8547062.1"/>
    <property type="molecule type" value="Genomic_DNA"/>
</dbReference>
<dbReference type="Pfam" id="PF14244">
    <property type="entry name" value="Retrotran_gag_3"/>
    <property type="match status" value="1"/>
</dbReference>
<gene>
    <name evidence="2" type="ORF">F0562_003491</name>
</gene>
<name>A0A5J5BZJ2_9ASTE</name>
<evidence type="ECO:0000313" key="2">
    <source>
        <dbReference type="EMBL" id="KAA8547062.1"/>
    </source>
</evidence>
<evidence type="ECO:0000259" key="1">
    <source>
        <dbReference type="Pfam" id="PF14244"/>
    </source>
</evidence>
<organism evidence="2 3">
    <name type="scientific">Nyssa sinensis</name>
    <dbReference type="NCBI Taxonomy" id="561372"/>
    <lineage>
        <taxon>Eukaryota</taxon>
        <taxon>Viridiplantae</taxon>
        <taxon>Streptophyta</taxon>
        <taxon>Embryophyta</taxon>
        <taxon>Tracheophyta</taxon>
        <taxon>Spermatophyta</taxon>
        <taxon>Magnoliopsida</taxon>
        <taxon>eudicotyledons</taxon>
        <taxon>Gunneridae</taxon>
        <taxon>Pentapetalae</taxon>
        <taxon>asterids</taxon>
        <taxon>Cornales</taxon>
        <taxon>Nyssaceae</taxon>
        <taxon>Nyssa</taxon>
    </lineage>
</organism>
<dbReference type="InterPro" id="IPR029472">
    <property type="entry name" value="Copia-like_N"/>
</dbReference>
<dbReference type="AlphaFoldDB" id="A0A5J5BZJ2"/>
<proteinExistence type="predicted"/>